<protein>
    <submittedName>
        <fullName evidence="2">Uncharacterized protein</fullName>
    </submittedName>
</protein>
<feature type="region of interest" description="Disordered" evidence="1">
    <location>
        <begin position="80"/>
        <end position="117"/>
    </location>
</feature>
<dbReference type="Pfam" id="PF14441">
    <property type="entry name" value="OTT_1508_deam"/>
    <property type="match status" value="1"/>
</dbReference>
<evidence type="ECO:0000313" key="3">
    <source>
        <dbReference type="Proteomes" id="UP000313359"/>
    </source>
</evidence>
<dbReference type="AlphaFoldDB" id="A0A5C2RS65"/>
<proteinExistence type="predicted"/>
<evidence type="ECO:0000256" key="1">
    <source>
        <dbReference type="SAM" id="MobiDB-lite"/>
    </source>
</evidence>
<keyword evidence="3" id="KW-1185">Reference proteome</keyword>
<organism evidence="2 3">
    <name type="scientific">Lentinus tigrinus ALCF2SS1-6</name>
    <dbReference type="NCBI Taxonomy" id="1328759"/>
    <lineage>
        <taxon>Eukaryota</taxon>
        <taxon>Fungi</taxon>
        <taxon>Dikarya</taxon>
        <taxon>Basidiomycota</taxon>
        <taxon>Agaricomycotina</taxon>
        <taxon>Agaricomycetes</taxon>
        <taxon>Polyporales</taxon>
        <taxon>Polyporaceae</taxon>
        <taxon>Lentinus</taxon>
    </lineage>
</organism>
<dbReference type="Proteomes" id="UP000313359">
    <property type="component" value="Unassembled WGS sequence"/>
</dbReference>
<dbReference type="EMBL" id="ML122324">
    <property type="protein sequence ID" value="RPD53345.1"/>
    <property type="molecule type" value="Genomic_DNA"/>
</dbReference>
<dbReference type="InterPro" id="IPR027796">
    <property type="entry name" value="OTT_1508_deam-like"/>
</dbReference>
<accession>A0A5C2RS65</accession>
<feature type="region of interest" description="Disordered" evidence="1">
    <location>
        <begin position="347"/>
        <end position="368"/>
    </location>
</feature>
<dbReference type="OrthoDB" id="2758159at2759"/>
<gene>
    <name evidence="2" type="ORF">L227DRAFT_402504</name>
</gene>
<reference evidence="2" key="1">
    <citation type="journal article" date="2018" name="Genome Biol. Evol.">
        <title>Genomics and development of Lentinus tigrinus, a white-rot wood-decaying mushroom with dimorphic fruiting bodies.</title>
        <authorList>
            <person name="Wu B."/>
            <person name="Xu Z."/>
            <person name="Knudson A."/>
            <person name="Carlson A."/>
            <person name="Chen N."/>
            <person name="Kovaka S."/>
            <person name="LaButti K."/>
            <person name="Lipzen A."/>
            <person name="Pennachio C."/>
            <person name="Riley R."/>
            <person name="Schakwitz W."/>
            <person name="Umezawa K."/>
            <person name="Ohm R.A."/>
            <person name="Grigoriev I.V."/>
            <person name="Nagy L.G."/>
            <person name="Gibbons J."/>
            <person name="Hibbett D."/>
        </authorList>
    </citation>
    <scope>NUCLEOTIDE SEQUENCE [LARGE SCALE GENOMIC DNA]</scope>
    <source>
        <strain evidence="2">ALCF2SS1-6</strain>
    </source>
</reference>
<sequence>MPLLSICAASNVKGSTLTRRPSGSDASLNHLVAALNFILHLQEVKLVIRKSSLSKHVHDCVHASRQAKLFTFTMSDVRPAGDEAAGQAGHQTGQQTVQAEPAEHQAGQVEPADPVGQIGVDDVEADAEEEEREEDIAEPNETEADHIYRYLNTLTAWQVAAHSLVKHLRKLGRPPTASVVELTDHSSAAVNDIRANCAVLVDHISARVARHTLLAEERTPAIAWIEARAKTIIATTRHIRVHAEAGLMVLANGVPSLWNDGSVPQDVRHILMNDPLPIGVSKKCCFMCYQLSSALMGRNAGKHFELPRTHGRIFPWDPPPFGDIEPVLEELAKALVAQVLQHAQEQGRQVADASRQSSPQSDTDTLLDNIFL</sequence>
<feature type="compositionally biased region" description="Polar residues" evidence="1">
    <location>
        <begin position="354"/>
        <end position="366"/>
    </location>
</feature>
<evidence type="ECO:0000313" key="2">
    <source>
        <dbReference type="EMBL" id="RPD53345.1"/>
    </source>
</evidence>
<name>A0A5C2RS65_9APHY</name>
<feature type="compositionally biased region" description="Low complexity" evidence="1">
    <location>
        <begin position="84"/>
        <end position="99"/>
    </location>
</feature>